<organism evidence="2 3">
    <name type="scientific">Klebsiella spallanzanii</name>
    <dbReference type="NCBI Taxonomy" id="2587528"/>
    <lineage>
        <taxon>Bacteria</taxon>
        <taxon>Pseudomonadati</taxon>
        <taxon>Pseudomonadota</taxon>
        <taxon>Gammaproteobacteria</taxon>
        <taxon>Enterobacterales</taxon>
        <taxon>Enterobacteriaceae</taxon>
        <taxon>Klebsiella/Raoultella group</taxon>
        <taxon>Klebsiella</taxon>
    </lineage>
</organism>
<evidence type="ECO:0000313" key="3">
    <source>
        <dbReference type="Proteomes" id="UP000318370"/>
    </source>
</evidence>
<reference evidence="2 3" key="1">
    <citation type="submission" date="2019-07" db="EMBL/GenBank/DDBJ databases">
        <authorList>
            <person name="Brisse S."/>
            <person name="Rodrigues C."/>
            <person name="Thorpe H."/>
        </authorList>
    </citation>
    <scope>NUCLEOTIDE SEQUENCE [LARGE SCALE GENOMIC DNA]</scope>
    <source>
        <strain evidence="2">SB6408</strain>
    </source>
</reference>
<dbReference type="InterPro" id="IPR014710">
    <property type="entry name" value="RmlC-like_jellyroll"/>
</dbReference>
<accession>A0A564IF49</accession>
<dbReference type="RefSeq" id="WP_142462044.1">
    <property type="nucleotide sequence ID" value="NZ_CABGHF010000004.1"/>
</dbReference>
<dbReference type="Proteomes" id="UP000318370">
    <property type="component" value="Unassembled WGS sequence"/>
</dbReference>
<name>A0A564IF49_9ENTR</name>
<dbReference type="AlphaFoldDB" id="A0A564IF49"/>
<dbReference type="InterPro" id="IPR013096">
    <property type="entry name" value="Cupin_2"/>
</dbReference>
<dbReference type="SUPFAM" id="SSF51182">
    <property type="entry name" value="RmlC-like cupins"/>
    <property type="match status" value="1"/>
</dbReference>
<dbReference type="EMBL" id="CABGHF010000004">
    <property type="protein sequence ID" value="VUS42658.1"/>
    <property type="molecule type" value="Genomic_DNA"/>
</dbReference>
<protein>
    <recommendedName>
        <fullName evidence="1">Cupin type-2 domain-containing protein</fullName>
    </recommendedName>
</protein>
<dbReference type="CDD" id="cd20299">
    <property type="entry name" value="cupin_YP766765-like"/>
    <property type="match status" value="1"/>
</dbReference>
<dbReference type="InterPro" id="IPR011051">
    <property type="entry name" value="RmlC_Cupin_sf"/>
</dbReference>
<dbReference type="Pfam" id="PF07883">
    <property type="entry name" value="Cupin_2"/>
    <property type="match status" value="1"/>
</dbReference>
<dbReference type="Gene3D" id="2.60.120.10">
    <property type="entry name" value="Jelly Rolls"/>
    <property type="match status" value="1"/>
</dbReference>
<feature type="domain" description="Cupin type-2" evidence="1">
    <location>
        <begin position="40"/>
        <end position="109"/>
    </location>
</feature>
<proteinExistence type="predicted"/>
<evidence type="ECO:0000313" key="2">
    <source>
        <dbReference type="EMBL" id="VUS42658.1"/>
    </source>
</evidence>
<gene>
    <name evidence="2" type="ORF">SB6408_03630</name>
</gene>
<sequence length="113" mass="12374">MKVIPISEAKPYNPPLHHAMVALKLCDGALCNAEQFWCGLSHFLPGGGAEWAYDDSPTEKLYLVLDGAITIRTKEETRVVSKGEAVFLAPFEGREVINHTNYPTSMLVIASNA</sequence>
<evidence type="ECO:0000259" key="1">
    <source>
        <dbReference type="Pfam" id="PF07883"/>
    </source>
</evidence>